<dbReference type="Pfam" id="PF00582">
    <property type="entry name" value="Usp"/>
    <property type="match status" value="1"/>
</dbReference>
<dbReference type="PANTHER" id="PTHR46268">
    <property type="entry name" value="STRESS RESPONSE PROTEIN NHAX"/>
    <property type="match status" value="1"/>
</dbReference>
<dbReference type="GO" id="GO:0005737">
    <property type="term" value="C:cytoplasm"/>
    <property type="evidence" value="ECO:0007669"/>
    <property type="project" value="UniProtKB-SubCell"/>
</dbReference>
<comment type="similarity">
    <text evidence="2 5">Belongs to the universal stress protein A family.</text>
</comment>
<name>A0A2U3BDE4_9VIBR</name>
<comment type="subcellular location">
    <subcellularLocation>
        <location evidence="1 5">Cytoplasm</location>
    </subcellularLocation>
</comment>
<comment type="subunit">
    <text evidence="3">Homodimer.</text>
</comment>
<evidence type="ECO:0000259" key="6">
    <source>
        <dbReference type="Pfam" id="PF00582"/>
    </source>
</evidence>
<dbReference type="AlphaFoldDB" id="A0A2U3BDE4"/>
<dbReference type="PIRSF" id="PIRSF006276">
    <property type="entry name" value="UspA"/>
    <property type="match status" value="1"/>
</dbReference>
<evidence type="ECO:0000313" key="7">
    <source>
        <dbReference type="EMBL" id="PWI34818.1"/>
    </source>
</evidence>
<evidence type="ECO:0000313" key="8">
    <source>
        <dbReference type="Proteomes" id="UP000245362"/>
    </source>
</evidence>
<feature type="domain" description="UspA" evidence="6">
    <location>
        <begin position="3"/>
        <end position="142"/>
    </location>
</feature>
<protein>
    <recommendedName>
        <fullName evidence="5">Universal stress protein</fullName>
    </recommendedName>
</protein>
<dbReference type="InterPro" id="IPR006015">
    <property type="entry name" value="Universal_stress_UspA"/>
</dbReference>
<keyword evidence="4 5" id="KW-0963">Cytoplasm</keyword>
<evidence type="ECO:0000256" key="1">
    <source>
        <dbReference type="ARBA" id="ARBA00004496"/>
    </source>
</evidence>
<dbReference type="InterPro" id="IPR014729">
    <property type="entry name" value="Rossmann-like_a/b/a_fold"/>
</dbReference>
<dbReference type="Proteomes" id="UP000245362">
    <property type="component" value="Unassembled WGS sequence"/>
</dbReference>
<accession>A0A2U3BDE4</accession>
<organism evidence="7 8">
    <name type="scientific">Vibrio albus</name>
    <dbReference type="NCBI Taxonomy" id="2200953"/>
    <lineage>
        <taxon>Bacteria</taxon>
        <taxon>Pseudomonadati</taxon>
        <taxon>Pseudomonadota</taxon>
        <taxon>Gammaproteobacteria</taxon>
        <taxon>Vibrionales</taxon>
        <taxon>Vibrionaceae</taxon>
        <taxon>Vibrio</taxon>
    </lineage>
</organism>
<reference evidence="7 8" key="1">
    <citation type="submission" date="2018-05" db="EMBL/GenBank/DDBJ databases">
        <title>Vibrio limimaris sp. nov., isolated from marine sediment.</title>
        <authorList>
            <person name="Li C.-M."/>
        </authorList>
    </citation>
    <scope>NUCLEOTIDE SEQUENCE [LARGE SCALE GENOMIC DNA]</scope>
    <source>
        <strain evidence="7 8">E4404</strain>
    </source>
</reference>
<dbReference type="EMBL" id="QFWT01000001">
    <property type="protein sequence ID" value="PWI34818.1"/>
    <property type="molecule type" value="Genomic_DNA"/>
</dbReference>
<keyword evidence="8" id="KW-1185">Reference proteome</keyword>
<evidence type="ECO:0000256" key="2">
    <source>
        <dbReference type="ARBA" id="ARBA00008791"/>
    </source>
</evidence>
<dbReference type="OrthoDB" id="9792500at2"/>
<dbReference type="SUPFAM" id="SSF52402">
    <property type="entry name" value="Adenine nucleotide alpha hydrolases-like"/>
    <property type="match status" value="1"/>
</dbReference>
<proteinExistence type="inferred from homology"/>
<sequence length="144" mass="16215">MSYKHILVAVDLTDESRKLVEKATKLAKSLNAELSLIHVDVSFTETKAERIVARQLDKEQGLDSLVMKNAQELLTSLKDGSDYPIKATLISSGHIDDELEKAVQVHNIDLLICGHHQDFWHLFMSSAKKVMQHIGVDMLIVPFH</sequence>
<dbReference type="PANTHER" id="PTHR46268:SF23">
    <property type="entry name" value="UNIVERSAL STRESS PROTEIN A-RELATED"/>
    <property type="match status" value="1"/>
</dbReference>
<evidence type="ECO:0000256" key="3">
    <source>
        <dbReference type="ARBA" id="ARBA00011738"/>
    </source>
</evidence>
<comment type="caution">
    <text evidence="7">The sequence shown here is derived from an EMBL/GenBank/DDBJ whole genome shotgun (WGS) entry which is preliminary data.</text>
</comment>
<dbReference type="InterPro" id="IPR006016">
    <property type="entry name" value="UspA"/>
</dbReference>
<dbReference type="Gene3D" id="3.40.50.620">
    <property type="entry name" value="HUPs"/>
    <property type="match status" value="1"/>
</dbReference>
<gene>
    <name evidence="7" type="ORF">DI392_00605</name>
</gene>
<evidence type="ECO:0000256" key="4">
    <source>
        <dbReference type="ARBA" id="ARBA00022490"/>
    </source>
</evidence>
<dbReference type="RefSeq" id="WP_109317972.1">
    <property type="nucleotide sequence ID" value="NZ_QFWT01000001.1"/>
</dbReference>
<evidence type="ECO:0000256" key="5">
    <source>
        <dbReference type="PIRNR" id="PIRNR006276"/>
    </source>
</evidence>